<dbReference type="InterPro" id="IPR029044">
    <property type="entry name" value="Nucleotide-diphossugar_trans"/>
</dbReference>
<evidence type="ECO:0000256" key="3">
    <source>
        <dbReference type="ARBA" id="ARBA00022679"/>
    </source>
</evidence>
<comment type="caution">
    <text evidence="5">The sequence shown here is derived from an EMBL/GenBank/DDBJ whole genome shotgun (WGS) entry which is preliminary data.</text>
</comment>
<sequence length="458" mass="52761">MSNLLVFINLCILCYFIFSLISYTILLILSFPEIIASYRVSEYTNIYSIINKKHLPPVTVLIPSYKAEQTITNAIWSALKSKYPNLYVIVIMDGDPGGKTFKTLTEIFKFEEIELINEKPINTAKVNQAYISKIHSHLMLIDKEHFGVGDTLNVGLNLCFTPYVMTLDADSVMEPNTVSEMIHYMLSNEHVIAVGGGVYLLNNCKVHQGEIVEANLPKKLISALQINEYMRSHLFNRTAWNRFGGTMSYSGTATLFQRQALLNVNGFDPDNFSQDAEIIIKLHEYYRRKKIDYCIGFTPKAAVWTMTPDNIKSYSIQQNHWRRGLLRSTLRYWFMFLNPRYKIQGLINYPFYMLLEILAPYVEFTAYFCVFIAYYIGILSGASALLYIILAWGFSAYLNLANAFINLITFNKYHKLNDILKVFGLTMADMVGFRQYLTVVKVWSSLQYVVYRLLGKPQ</sequence>
<comment type="similarity">
    <text evidence="1">Belongs to the glycosyltransferase 2 family.</text>
</comment>
<name>A0A0A2T524_9GAMM</name>
<evidence type="ECO:0000256" key="4">
    <source>
        <dbReference type="SAM" id="Phobius"/>
    </source>
</evidence>
<feature type="transmembrane region" description="Helical" evidence="4">
    <location>
        <begin position="384"/>
        <end position="405"/>
    </location>
</feature>
<organism evidence="5 6">
    <name type="scientific">Legionella norrlandica</name>
    <dbReference type="NCBI Taxonomy" id="1498499"/>
    <lineage>
        <taxon>Bacteria</taxon>
        <taxon>Pseudomonadati</taxon>
        <taxon>Pseudomonadota</taxon>
        <taxon>Gammaproteobacteria</taxon>
        <taxon>Legionellales</taxon>
        <taxon>Legionellaceae</taxon>
        <taxon>Legionella</taxon>
    </lineage>
</organism>
<dbReference type="Pfam" id="PF13641">
    <property type="entry name" value="Glyco_tranf_2_3"/>
    <property type="match status" value="1"/>
</dbReference>
<evidence type="ECO:0000313" key="5">
    <source>
        <dbReference type="EMBL" id="KGP62533.1"/>
    </source>
</evidence>
<keyword evidence="6" id="KW-1185">Reference proteome</keyword>
<dbReference type="SUPFAM" id="SSF53448">
    <property type="entry name" value="Nucleotide-diphospho-sugar transferases"/>
    <property type="match status" value="1"/>
</dbReference>
<dbReference type="PANTHER" id="PTHR43630">
    <property type="entry name" value="POLY-BETA-1,6-N-ACETYL-D-GLUCOSAMINE SYNTHASE"/>
    <property type="match status" value="1"/>
</dbReference>
<reference evidence="5 6" key="1">
    <citation type="submission" date="2014-05" db="EMBL/GenBank/DDBJ databases">
        <authorList>
            <person name="Rizzardi K."/>
            <person name="Winiecka-Krusnell J."/>
            <person name="Ramliden M."/>
            <person name="Alm E."/>
            <person name="Andersson S."/>
            <person name="Byfors S."/>
        </authorList>
    </citation>
    <scope>NUCLEOTIDE SEQUENCE [LARGE SCALE GENOMIC DNA]</scope>
    <source>
        <strain evidence="5 6">LEGN</strain>
    </source>
</reference>
<keyword evidence="4" id="KW-0472">Membrane</keyword>
<dbReference type="CDD" id="cd06423">
    <property type="entry name" value="CESA_like"/>
    <property type="match status" value="1"/>
</dbReference>
<evidence type="ECO:0000313" key="6">
    <source>
        <dbReference type="Proteomes" id="UP000054422"/>
    </source>
</evidence>
<evidence type="ECO:0000256" key="1">
    <source>
        <dbReference type="ARBA" id="ARBA00006739"/>
    </source>
</evidence>
<protein>
    <submittedName>
        <fullName evidence="5">Glycosyl transferase</fullName>
    </submittedName>
</protein>
<dbReference type="GO" id="GO:0016757">
    <property type="term" value="F:glycosyltransferase activity"/>
    <property type="evidence" value="ECO:0007669"/>
    <property type="project" value="UniProtKB-KW"/>
</dbReference>
<gene>
    <name evidence="5" type="ORF">EP47_10705</name>
</gene>
<dbReference type="Gene3D" id="3.90.550.10">
    <property type="entry name" value="Spore Coat Polysaccharide Biosynthesis Protein SpsA, Chain A"/>
    <property type="match status" value="1"/>
</dbReference>
<keyword evidence="2" id="KW-0328">Glycosyltransferase</keyword>
<dbReference type="EMBL" id="JNCF01000059">
    <property type="protein sequence ID" value="KGP62533.1"/>
    <property type="molecule type" value="Genomic_DNA"/>
</dbReference>
<dbReference type="PANTHER" id="PTHR43630:SF1">
    <property type="entry name" value="POLY-BETA-1,6-N-ACETYL-D-GLUCOSAMINE SYNTHASE"/>
    <property type="match status" value="1"/>
</dbReference>
<accession>A0A0A2T524</accession>
<dbReference type="Proteomes" id="UP000054422">
    <property type="component" value="Unassembled WGS sequence"/>
</dbReference>
<proteinExistence type="inferred from homology"/>
<dbReference type="RefSeq" id="WP_241480543.1">
    <property type="nucleotide sequence ID" value="NZ_JNCF01000059.1"/>
</dbReference>
<keyword evidence="4" id="KW-1133">Transmembrane helix</keyword>
<dbReference type="STRING" id="1498499.EP47_10705"/>
<feature type="transmembrane region" description="Helical" evidence="4">
    <location>
        <begin position="6"/>
        <end position="29"/>
    </location>
</feature>
<keyword evidence="4" id="KW-0812">Transmembrane</keyword>
<evidence type="ECO:0000256" key="2">
    <source>
        <dbReference type="ARBA" id="ARBA00022676"/>
    </source>
</evidence>
<dbReference type="AlphaFoldDB" id="A0A0A2T524"/>
<keyword evidence="3 5" id="KW-0808">Transferase</keyword>
<feature type="transmembrane region" description="Helical" evidence="4">
    <location>
        <begin position="351"/>
        <end position="378"/>
    </location>
</feature>